<keyword evidence="1" id="KW-0812">Transmembrane</keyword>
<feature type="transmembrane region" description="Helical" evidence="1">
    <location>
        <begin position="228"/>
        <end position="247"/>
    </location>
</feature>
<dbReference type="GeneID" id="101861833"/>
<keyword evidence="1" id="KW-1133">Transmembrane helix</keyword>
<dbReference type="InterPro" id="IPR001623">
    <property type="entry name" value="DnaJ_domain"/>
</dbReference>
<dbReference type="Pfam" id="PF00226">
    <property type="entry name" value="DnaJ"/>
    <property type="match status" value="1"/>
</dbReference>
<dbReference type="SUPFAM" id="SSF46565">
    <property type="entry name" value="Chaperone J-domain"/>
    <property type="match status" value="1"/>
</dbReference>
<protein>
    <submittedName>
        <fullName evidence="4">DnaJ homolog subfamily C member 4</fullName>
    </submittedName>
</protein>
<dbReference type="PANTHER" id="PTHR44825">
    <property type="match status" value="1"/>
</dbReference>
<gene>
    <name evidence="4" type="primary">LOC101861833</name>
</gene>
<name>A0ABM0JZ33_APLCA</name>
<keyword evidence="3" id="KW-1185">Reference proteome</keyword>
<evidence type="ECO:0000259" key="2">
    <source>
        <dbReference type="PROSITE" id="PS50076"/>
    </source>
</evidence>
<evidence type="ECO:0000256" key="1">
    <source>
        <dbReference type="SAM" id="Phobius"/>
    </source>
</evidence>
<feature type="domain" description="J" evidence="2">
    <location>
        <begin position="99"/>
        <end position="164"/>
    </location>
</feature>
<dbReference type="InterPro" id="IPR052763">
    <property type="entry name" value="DnaJ_C4"/>
</dbReference>
<dbReference type="InterPro" id="IPR036869">
    <property type="entry name" value="J_dom_sf"/>
</dbReference>
<dbReference type="CDD" id="cd06257">
    <property type="entry name" value="DnaJ"/>
    <property type="match status" value="1"/>
</dbReference>
<evidence type="ECO:0000313" key="3">
    <source>
        <dbReference type="Proteomes" id="UP000694888"/>
    </source>
</evidence>
<sequence>MFRFCRCHCLRGSPRTTFSDLQPSSSSAVAPGNTDLSSPSTPSYCSWNVPHSSMATSPNLAFYAVTKKSALNLFSVYKGAPFFHCPNPRRFITILSKANHYEVLGVEQNATGNDIRAAFLKQSKECHPDLNRKDPNNHKKFVQVNEAYSVLSKPLSRREYDLSLAMRTATDGVKSNSSGRDGNPYYHHPAHFYDEKLYSMRDKSKDEYYKSQPYYGVKGIEKISNMQIVTGCMIFMLCGIVLHFVAVKKSSDLHIKNLDARDVKTHELWMNAKKNAEMYTSKEQTEIWMQRAAEIRASKGPQ</sequence>
<reference evidence="4" key="1">
    <citation type="submission" date="2025-08" db="UniProtKB">
        <authorList>
            <consortium name="RefSeq"/>
        </authorList>
    </citation>
    <scope>IDENTIFICATION</scope>
</reference>
<dbReference type="RefSeq" id="XP_005104922.1">
    <property type="nucleotide sequence ID" value="XM_005104865.3"/>
</dbReference>
<accession>A0ABM0JZ33</accession>
<dbReference type="Proteomes" id="UP000694888">
    <property type="component" value="Unplaced"/>
</dbReference>
<dbReference type="Gene3D" id="1.10.287.110">
    <property type="entry name" value="DnaJ domain"/>
    <property type="match status" value="1"/>
</dbReference>
<dbReference type="PRINTS" id="PR00625">
    <property type="entry name" value="JDOMAIN"/>
</dbReference>
<proteinExistence type="predicted"/>
<evidence type="ECO:0000313" key="4">
    <source>
        <dbReference type="RefSeq" id="XP_005104922.1"/>
    </source>
</evidence>
<dbReference type="SMART" id="SM00271">
    <property type="entry name" value="DnaJ"/>
    <property type="match status" value="1"/>
</dbReference>
<keyword evidence="1" id="KW-0472">Membrane</keyword>
<dbReference type="PROSITE" id="PS50076">
    <property type="entry name" value="DNAJ_2"/>
    <property type="match status" value="1"/>
</dbReference>
<dbReference type="PANTHER" id="PTHR44825:SF1">
    <property type="entry name" value="DNAJ HOMOLOG SUBFAMILY C MEMBER 4"/>
    <property type="match status" value="1"/>
</dbReference>
<organism evidence="3 4">
    <name type="scientific">Aplysia californica</name>
    <name type="common">California sea hare</name>
    <dbReference type="NCBI Taxonomy" id="6500"/>
    <lineage>
        <taxon>Eukaryota</taxon>
        <taxon>Metazoa</taxon>
        <taxon>Spiralia</taxon>
        <taxon>Lophotrochozoa</taxon>
        <taxon>Mollusca</taxon>
        <taxon>Gastropoda</taxon>
        <taxon>Heterobranchia</taxon>
        <taxon>Euthyneura</taxon>
        <taxon>Tectipleura</taxon>
        <taxon>Aplysiida</taxon>
        <taxon>Aplysioidea</taxon>
        <taxon>Aplysiidae</taxon>
        <taxon>Aplysia</taxon>
    </lineage>
</organism>